<dbReference type="PANTHER" id="PTHR47027">
    <property type="entry name" value="REVERSE TRANSCRIPTASE DOMAIN-CONTAINING PROTEIN"/>
    <property type="match status" value="1"/>
</dbReference>
<sequence>MKSLDCEEEGNRVDGLFLSNLRFADDIVLLSSSIVETETMLAELNKEGKKVGLRINQTRTQFMKNPWADGGQIKIDGTPIKETLSYVYLWRSMNMNNDMREKLVRQQKVAWAAFGLLKEVTNRLAGTDPRRTT</sequence>
<feature type="domain" description="Reverse transcriptase" evidence="1">
    <location>
        <begin position="1"/>
        <end position="95"/>
    </location>
</feature>
<name>A0A0N4W346_HAEPC</name>
<evidence type="ECO:0000313" key="2">
    <source>
        <dbReference type="EMBL" id="VDO22649.1"/>
    </source>
</evidence>
<dbReference type="STRING" id="6290.A0A0N4W346"/>
<evidence type="ECO:0000313" key="3">
    <source>
        <dbReference type="Proteomes" id="UP000268014"/>
    </source>
</evidence>
<evidence type="ECO:0000313" key="4">
    <source>
        <dbReference type="WBParaSite" id="HPLM_0000420101-mRNA-1"/>
    </source>
</evidence>
<gene>
    <name evidence="2" type="ORF">HPLM_LOCUS4193</name>
</gene>
<dbReference type="InterPro" id="IPR000477">
    <property type="entry name" value="RT_dom"/>
</dbReference>
<protein>
    <submittedName>
        <fullName evidence="4">Reverse transcriptase domain-containing protein</fullName>
    </submittedName>
</protein>
<reference evidence="2 3" key="2">
    <citation type="submission" date="2018-11" db="EMBL/GenBank/DDBJ databases">
        <authorList>
            <consortium name="Pathogen Informatics"/>
        </authorList>
    </citation>
    <scope>NUCLEOTIDE SEQUENCE [LARGE SCALE GENOMIC DNA]</scope>
    <source>
        <strain evidence="2 3">MHpl1</strain>
    </source>
</reference>
<dbReference type="OrthoDB" id="5845933at2759"/>
<organism evidence="4">
    <name type="scientific">Haemonchus placei</name>
    <name type="common">Barber's pole worm</name>
    <dbReference type="NCBI Taxonomy" id="6290"/>
    <lineage>
        <taxon>Eukaryota</taxon>
        <taxon>Metazoa</taxon>
        <taxon>Ecdysozoa</taxon>
        <taxon>Nematoda</taxon>
        <taxon>Chromadorea</taxon>
        <taxon>Rhabditida</taxon>
        <taxon>Rhabditina</taxon>
        <taxon>Rhabditomorpha</taxon>
        <taxon>Strongyloidea</taxon>
        <taxon>Trichostrongylidae</taxon>
        <taxon>Haemonchus</taxon>
    </lineage>
</organism>
<dbReference type="OMA" id="IHITVEG"/>
<dbReference type="EMBL" id="UZAF01016183">
    <property type="protein sequence ID" value="VDO22649.1"/>
    <property type="molecule type" value="Genomic_DNA"/>
</dbReference>
<reference evidence="4" key="1">
    <citation type="submission" date="2017-02" db="UniProtKB">
        <authorList>
            <consortium name="WormBaseParasite"/>
        </authorList>
    </citation>
    <scope>IDENTIFICATION</scope>
</reference>
<accession>A0A0N4W346</accession>
<dbReference type="PROSITE" id="PS50878">
    <property type="entry name" value="RT_POL"/>
    <property type="match status" value="1"/>
</dbReference>
<proteinExistence type="predicted"/>
<evidence type="ECO:0000259" key="1">
    <source>
        <dbReference type="PROSITE" id="PS50878"/>
    </source>
</evidence>
<dbReference type="WBParaSite" id="HPLM_0000420101-mRNA-1">
    <property type="protein sequence ID" value="HPLM_0000420101-mRNA-1"/>
    <property type="gene ID" value="HPLM_0000420101"/>
</dbReference>
<dbReference type="PANTHER" id="PTHR47027:SF20">
    <property type="entry name" value="REVERSE TRANSCRIPTASE-LIKE PROTEIN WITH RNA-DIRECTED DNA POLYMERASE DOMAIN"/>
    <property type="match status" value="1"/>
</dbReference>
<dbReference type="Proteomes" id="UP000268014">
    <property type="component" value="Unassembled WGS sequence"/>
</dbReference>
<keyword evidence="3" id="KW-1185">Reference proteome</keyword>
<dbReference type="AlphaFoldDB" id="A0A0N4W346"/>